<evidence type="ECO:0000256" key="1">
    <source>
        <dbReference type="ARBA" id="ARBA00004196"/>
    </source>
</evidence>
<dbReference type="Gene3D" id="2.40.420.20">
    <property type="match status" value="1"/>
</dbReference>
<keyword evidence="2 3" id="KW-0175">Coiled coil</keyword>
<dbReference type="Pfam" id="PF25917">
    <property type="entry name" value="BSH_RND"/>
    <property type="match status" value="1"/>
</dbReference>
<organism evidence="8 9">
    <name type="scientific">Hyella patelloides LEGE 07179</name>
    <dbReference type="NCBI Taxonomy" id="945734"/>
    <lineage>
        <taxon>Bacteria</taxon>
        <taxon>Bacillati</taxon>
        <taxon>Cyanobacteriota</taxon>
        <taxon>Cyanophyceae</taxon>
        <taxon>Pleurocapsales</taxon>
        <taxon>Hyellaceae</taxon>
        <taxon>Hyella</taxon>
    </lineage>
</organism>
<protein>
    <submittedName>
        <fullName evidence="8">Multidrug resistance efflux pump</fullName>
    </submittedName>
</protein>
<evidence type="ECO:0000256" key="4">
    <source>
        <dbReference type="SAM" id="MobiDB-lite"/>
    </source>
</evidence>
<accession>A0A563W5F4</accession>
<dbReference type="InterPro" id="IPR058625">
    <property type="entry name" value="MdtA-like_BSH"/>
</dbReference>
<feature type="domain" description="Multidrug resistance protein MdtA-like barrel-sandwich hybrid" evidence="6">
    <location>
        <begin position="90"/>
        <end position="306"/>
    </location>
</feature>
<evidence type="ECO:0000313" key="9">
    <source>
        <dbReference type="Proteomes" id="UP000320055"/>
    </source>
</evidence>
<evidence type="ECO:0000256" key="5">
    <source>
        <dbReference type="SAM" id="Phobius"/>
    </source>
</evidence>
<keyword evidence="5" id="KW-1133">Transmembrane helix</keyword>
<keyword evidence="9" id="KW-1185">Reference proteome</keyword>
<dbReference type="RefSeq" id="WP_144868477.1">
    <property type="nucleotide sequence ID" value="NZ_LR213852.1"/>
</dbReference>
<dbReference type="PANTHER" id="PTHR32347">
    <property type="entry name" value="EFFLUX SYSTEM COMPONENT YKNX-RELATED"/>
    <property type="match status" value="1"/>
</dbReference>
<feature type="coiled-coil region" evidence="3">
    <location>
        <begin position="128"/>
        <end position="276"/>
    </location>
</feature>
<evidence type="ECO:0000313" key="8">
    <source>
        <dbReference type="EMBL" id="VEP18906.1"/>
    </source>
</evidence>
<proteinExistence type="predicted"/>
<dbReference type="PANTHER" id="PTHR32347:SF29">
    <property type="entry name" value="UPF0194 MEMBRANE PROTEIN YBHG"/>
    <property type="match status" value="1"/>
</dbReference>
<dbReference type="SUPFAM" id="SSF111369">
    <property type="entry name" value="HlyD-like secretion proteins"/>
    <property type="match status" value="2"/>
</dbReference>
<dbReference type="Pfam" id="PF25967">
    <property type="entry name" value="RND-MFP_C"/>
    <property type="match status" value="1"/>
</dbReference>
<keyword evidence="5" id="KW-0472">Membrane</keyword>
<reference evidence="8 9" key="1">
    <citation type="submission" date="2019-01" db="EMBL/GenBank/DDBJ databases">
        <authorList>
            <person name="Brito A."/>
        </authorList>
    </citation>
    <scope>NUCLEOTIDE SEQUENCE [LARGE SCALE GENOMIC DNA]</scope>
    <source>
        <strain evidence="8">1</strain>
    </source>
</reference>
<evidence type="ECO:0000259" key="6">
    <source>
        <dbReference type="Pfam" id="PF25917"/>
    </source>
</evidence>
<name>A0A563W5F4_9CYAN</name>
<dbReference type="OrthoDB" id="9791520at2"/>
<evidence type="ECO:0000256" key="2">
    <source>
        <dbReference type="ARBA" id="ARBA00023054"/>
    </source>
</evidence>
<dbReference type="GO" id="GO:0030313">
    <property type="term" value="C:cell envelope"/>
    <property type="evidence" value="ECO:0007669"/>
    <property type="project" value="UniProtKB-SubCell"/>
</dbReference>
<evidence type="ECO:0000259" key="7">
    <source>
        <dbReference type="Pfam" id="PF25967"/>
    </source>
</evidence>
<dbReference type="Proteomes" id="UP000320055">
    <property type="component" value="Unassembled WGS sequence"/>
</dbReference>
<feature type="region of interest" description="Disordered" evidence="4">
    <location>
        <begin position="1"/>
        <end position="29"/>
    </location>
</feature>
<dbReference type="Gene3D" id="1.10.287.470">
    <property type="entry name" value="Helix hairpin bin"/>
    <property type="match status" value="2"/>
</dbReference>
<dbReference type="InterPro" id="IPR058627">
    <property type="entry name" value="MdtA-like_C"/>
</dbReference>
<keyword evidence="5" id="KW-0812">Transmembrane</keyword>
<sequence length="490" mass="55274">MIDKPSETVQWTQDQEAKESESIPPVKKQQKRKYFPRQLPYILGGLGLLTMLILAFRPSPITVDVAEVKRGDVSVTVDEEGETRIRKRYNVSASVEGRLRRINLDEGDRVTQGDIIAQIDPLPLESDIQEAQARLRQWEAEKAGVETQRPKREAIAQAEARIRAAEAKQKEAVAKVERARADLEQARRDRQRNQQLHADGVISRQEKERAELDETIKIRALEAEQRVAESSVAEVKAAQEALSILRAEQQDPDYLLDVYDARIASIKAELAKLTDDANHTNIRSPIDGYVLRVNLESAKYVEAGTQLLELGNPQDLEIVVDLLSSDAVKVKPDAMMFLEQWGGQSTLKAKVRYVEPSAFTKVSALGVEEQRVNVIADFVDLEIPLDSAQSGFLQDRYRVETKTVVWSGEDVMLIPLSALFRCEPGNNRVLSNDWCTFVVENNQAQKRQIKVSQRSNFEAVIEKGLQEEEKVILHPTEQIRSGTKVKFSTQ</sequence>
<evidence type="ECO:0000256" key="3">
    <source>
        <dbReference type="SAM" id="Coils"/>
    </source>
</evidence>
<dbReference type="Gene3D" id="2.40.50.100">
    <property type="match status" value="2"/>
</dbReference>
<dbReference type="InterPro" id="IPR050465">
    <property type="entry name" value="UPF0194_transport"/>
</dbReference>
<feature type="transmembrane region" description="Helical" evidence="5">
    <location>
        <begin position="39"/>
        <end position="56"/>
    </location>
</feature>
<dbReference type="AlphaFoldDB" id="A0A563W5F4"/>
<feature type="domain" description="Multidrug resistance protein MdtA-like C-terminal permuted SH3" evidence="7">
    <location>
        <begin position="410"/>
        <end position="473"/>
    </location>
</feature>
<dbReference type="EMBL" id="CAACVJ010000704">
    <property type="protein sequence ID" value="VEP18906.1"/>
    <property type="molecule type" value="Genomic_DNA"/>
</dbReference>
<gene>
    <name evidence="8" type="ORF">H1P_950022</name>
</gene>
<dbReference type="Gene3D" id="2.40.30.170">
    <property type="match status" value="1"/>
</dbReference>
<comment type="subcellular location">
    <subcellularLocation>
        <location evidence="1">Cell envelope</location>
    </subcellularLocation>
</comment>